<keyword evidence="1" id="KW-0175">Coiled coil</keyword>
<evidence type="ECO:0000313" key="3">
    <source>
        <dbReference type="Proteomes" id="UP000025227"/>
    </source>
</evidence>
<evidence type="ECO:0000256" key="1">
    <source>
        <dbReference type="SAM" id="Coils"/>
    </source>
</evidence>
<name>A0A7I4YX38_HAECO</name>
<proteinExistence type="predicted"/>
<protein>
    <submittedName>
        <fullName evidence="4">Endonuclease-reverse transcriptase</fullName>
    </submittedName>
</protein>
<evidence type="ECO:0000256" key="2">
    <source>
        <dbReference type="SAM" id="MobiDB-lite"/>
    </source>
</evidence>
<dbReference type="Proteomes" id="UP000025227">
    <property type="component" value="Unplaced"/>
</dbReference>
<accession>A0A7I4YX38</accession>
<dbReference type="OrthoDB" id="5869208at2759"/>
<feature type="region of interest" description="Disordered" evidence="2">
    <location>
        <begin position="185"/>
        <end position="206"/>
    </location>
</feature>
<evidence type="ECO:0000313" key="4">
    <source>
        <dbReference type="WBParaSite" id="HCON_00143820-00001"/>
    </source>
</evidence>
<dbReference type="WBParaSite" id="HCON_00143820-00001">
    <property type="protein sequence ID" value="HCON_00143820-00001"/>
    <property type="gene ID" value="HCON_00143820"/>
</dbReference>
<keyword evidence="3" id="KW-1185">Reference proteome</keyword>
<reference evidence="4" key="1">
    <citation type="submission" date="2020-12" db="UniProtKB">
        <authorList>
            <consortium name="WormBaseParasite"/>
        </authorList>
    </citation>
    <scope>IDENTIFICATION</scope>
    <source>
        <strain evidence="4">MHco3</strain>
    </source>
</reference>
<dbReference type="AlphaFoldDB" id="A0A7I4YX38"/>
<organism evidence="3 4">
    <name type="scientific">Haemonchus contortus</name>
    <name type="common">Barber pole worm</name>
    <dbReference type="NCBI Taxonomy" id="6289"/>
    <lineage>
        <taxon>Eukaryota</taxon>
        <taxon>Metazoa</taxon>
        <taxon>Ecdysozoa</taxon>
        <taxon>Nematoda</taxon>
        <taxon>Chromadorea</taxon>
        <taxon>Rhabditida</taxon>
        <taxon>Rhabditina</taxon>
        <taxon>Rhabditomorpha</taxon>
        <taxon>Strongyloidea</taxon>
        <taxon>Trichostrongylidae</taxon>
        <taxon>Haemonchus</taxon>
    </lineage>
</organism>
<feature type="coiled-coil region" evidence="1">
    <location>
        <begin position="41"/>
        <end position="84"/>
    </location>
</feature>
<sequence>MAPNHNSRRISDATRSLLAKRRQMDRENNHVEYTLLNRLCRQRLAEDLENFSRLLEAASNRRSVKKTKRELAQYRLTISRLKGLDGSRTTSRPKMKSISTNFYSILFESDHDISTEQIPIGEMVPSFLPLEVRHAIETMPKGKAAGADGLSLEALQACSHKIYCASAQRFTRYVNDFKSSTRRMEKIQDNSAVQNGRQRRLGQLPTNYAPSGDIQSIYTVPLRLNKDAT</sequence>